<evidence type="ECO:0000256" key="9">
    <source>
        <dbReference type="ARBA" id="ARBA00022692"/>
    </source>
</evidence>
<feature type="transmembrane region" description="Helical" evidence="17">
    <location>
        <begin position="428"/>
        <end position="448"/>
    </location>
</feature>
<dbReference type="PANTHER" id="PTHR13872:SF1">
    <property type="entry name" value="DOLICHYL-DIPHOSPHOOLIGOSACCHARIDE--PROTEIN GLYCOSYLTRANSFERASE SUBUNIT STT3B"/>
    <property type="match status" value="1"/>
</dbReference>
<feature type="region of interest" description="Disordered" evidence="16">
    <location>
        <begin position="458"/>
        <end position="490"/>
    </location>
</feature>
<dbReference type="Gene3D" id="3.40.50.12610">
    <property type="match status" value="1"/>
</dbReference>
<evidence type="ECO:0000256" key="5">
    <source>
        <dbReference type="ARBA" id="ARBA00010810"/>
    </source>
</evidence>
<comment type="cofactor">
    <cofactor evidence="2">
        <name>Mg(2+)</name>
        <dbReference type="ChEBI" id="CHEBI:18420"/>
    </cofactor>
</comment>
<keyword evidence="7" id="KW-0328">Glycosyltransferase</keyword>
<evidence type="ECO:0000256" key="2">
    <source>
        <dbReference type="ARBA" id="ARBA00001946"/>
    </source>
</evidence>
<keyword evidence="9 17" id="KW-0812">Transmembrane</keyword>
<protein>
    <recommendedName>
        <fullName evidence="6">dolichyl-diphosphooligosaccharide--protein glycotransferase</fullName>
        <ecNumber evidence="6">2.4.99.18</ecNumber>
    </recommendedName>
</protein>
<comment type="catalytic activity">
    <reaction evidence="15">
        <text>a di-trans,poly-cis-dolichyl diphosphooligosaccharide + L-asparaginyl-[protein] = N(4)-(oligosaccharide-(1-&gt;4)-N-acetyl-beta-D-glucosaminyl-(1-&gt;4)-N-acetyl-beta-D-glucosaminyl)-L-asparaginyl-[protein] + a di-trans,poly-cis-dolichyl diphosphate + H(+)</text>
        <dbReference type="Rhea" id="RHEA:22980"/>
        <dbReference type="Rhea" id="RHEA-COMP:12804"/>
        <dbReference type="Rhea" id="RHEA-COMP:12805"/>
        <dbReference type="Rhea" id="RHEA-COMP:19506"/>
        <dbReference type="Rhea" id="RHEA-COMP:19509"/>
        <dbReference type="ChEBI" id="CHEBI:15378"/>
        <dbReference type="ChEBI" id="CHEBI:50347"/>
        <dbReference type="ChEBI" id="CHEBI:57497"/>
        <dbReference type="ChEBI" id="CHEBI:57570"/>
        <dbReference type="ChEBI" id="CHEBI:132529"/>
        <dbReference type="EC" id="2.4.99.18"/>
    </reaction>
</comment>
<dbReference type="GO" id="GO:0046872">
    <property type="term" value="F:metal ion binding"/>
    <property type="evidence" value="ECO:0007669"/>
    <property type="project" value="UniProtKB-KW"/>
</dbReference>
<dbReference type="Pfam" id="PF02516">
    <property type="entry name" value="STT3"/>
    <property type="match status" value="1"/>
</dbReference>
<evidence type="ECO:0000313" key="20">
    <source>
        <dbReference type="EMBL" id="CAD8694632.1"/>
    </source>
</evidence>
<feature type="transmembrane region" description="Helical" evidence="17">
    <location>
        <begin position="188"/>
        <end position="221"/>
    </location>
</feature>
<feature type="transmembrane region" description="Helical" evidence="17">
    <location>
        <begin position="375"/>
        <end position="397"/>
    </location>
</feature>
<feature type="transmembrane region" description="Helical" evidence="17">
    <location>
        <begin position="286"/>
        <end position="304"/>
    </location>
</feature>
<comment type="pathway">
    <text evidence="4">Protein modification; protein glycosylation.</text>
</comment>
<evidence type="ECO:0000256" key="1">
    <source>
        <dbReference type="ARBA" id="ARBA00001936"/>
    </source>
</evidence>
<comment type="cofactor">
    <cofactor evidence="1">
        <name>Mn(2+)</name>
        <dbReference type="ChEBI" id="CHEBI:29035"/>
    </cofactor>
</comment>
<dbReference type="PANTHER" id="PTHR13872">
    <property type="entry name" value="DOLICHYL-DIPHOSPHOOLIGOSACCHARIDE--PROTEIN GLYCOSYLTRANSFERASE SUBUNIT"/>
    <property type="match status" value="1"/>
</dbReference>
<dbReference type="GO" id="GO:0004579">
    <property type="term" value="F:dolichyl-diphosphooligosaccharide-protein glycotransferase activity"/>
    <property type="evidence" value="ECO:0007669"/>
    <property type="project" value="UniProtKB-EC"/>
</dbReference>
<dbReference type="InterPro" id="IPR048999">
    <property type="entry name" value="STT3-PglB_core"/>
</dbReference>
<evidence type="ECO:0000256" key="17">
    <source>
        <dbReference type="SAM" id="Phobius"/>
    </source>
</evidence>
<dbReference type="UniPathway" id="UPA00378"/>
<evidence type="ECO:0000256" key="15">
    <source>
        <dbReference type="ARBA" id="ARBA00048829"/>
    </source>
</evidence>
<feature type="transmembrane region" description="Helical" evidence="17">
    <location>
        <begin position="404"/>
        <end position="422"/>
    </location>
</feature>
<keyword evidence="12 17" id="KW-1133">Transmembrane helix</keyword>
<keyword evidence="13 17" id="KW-0472">Membrane</keyword>
<reference evidence="20" key="1">
    <citation type="submission" date="2021-01" db="EMBL/GenBank/DDBJ databases">
        <authorList>
            <person name="Corre E."/>
            <person name="Pelletier E."/>
            <person name="Niang G."/>
            <person name="Scheremetjew M."/>
            <person name="Finn R."/>
            <person name="Kale V."/>
            <person name="Holt S."/>
            <person name="Cochrane G."/>
            <person name="Meng A."/>
            <person name="Brown T."/>
            <person name="Cohen L."/>
        </authorList>
    </citation>
    <scope>NUCLEOTIDE SEQUENCE</scope>
    <source>
        <strain evidence="20">SAG 11-49</strain>
    </source>
</reference>
<keyword evidence="8" id="KW-0808">Transferase</keyword>
<proteinExistence type="inferred from homology"/>
<dbReference type="Pfam" id="PF21436">
    <property type="entry name" value="STT3-PglB_core"/>
    <property type="match status" value="1"/>
</dbReference>
<feature type="transmembrane region" description="Helical" evidence="17">
    <location>
        <begin position="101"/>
        <end position="121"/>
    </location>
</feature>
<dbReference type="EC" id="2.4.99.18" evidence="6"/>
<feature type="transmembrane region" description="Helical" evidence="17">
    <location>
        <begin position="254"/>
        <end position="274"/>
    </location>
</feature>
<evidence type="ECO:0000256" key="7">
    <source>
        <dbReference type="ARBA" id="ARBA00022676"/>
    </source>
</evidence>
<evidence type="ECO:0000256" key="6">
    <source>
        <dbReference type="ARBA" id="ARBA00012605"/>
    </source>
</evidence>
<evidence type="ECO:0000256" key="11">
    <source>
        <dbReference type="ARBA" id="ARBA00022842"/>
    </source>
</evidence>
<comment type="subcellular location">
    <subcellularLocation>
        <location evidence="3">Endomembrane system</location>
        <topology evidence="3">Multi-pass membrane protein</topology>
    </subcellularLocation>
</comment>
<accession>A0A7S0S2X5</accession>
<feature type="domain" description="STT3/PglB/AglB core" evidence="19">
    <location>
        <begin position="561"/>
        <end position="617"/>
    </location>
</feature>
<dbReference type="EMBL" id="HBFB01033557">
    <property type="protein sequence ID" value="CAD8694632.1"/>
    <property type="molecule type" value="Transcribed_RNA"/>
</dbReference>
<dbReference type="GO" id="GO:0012505">
    <property type="term" value="C:endomembrane system"/>
    <property type="evidence" value="ECO:0007669"/>
    <property type="project" value="UniProtKB-SubCell"/>
</dbReference>
<feature type="transmembrane region" description="Helical" evidence="17">
    <location>
        <begin position="34"/>
        <end position="54"/>
    </location>
</feature>
<feature type="transmembrane region" description="Helical" evidence="17">
    <location>
        <begin position="316"/>
        <end position="337"/>
    </location>
</feature>
<evidence type="ECO:0000256" key="14">
    <source>
        <dbReference type="ARBA" id="ARBA00023211"/>
    </source>
</evidence>
<keyword evidence="10" id="KW-0479">Metal-binding</keyword>
<comment type="similarity">
    <text evidence="5">Belongs to the STT3 family.</text>
</comment>
<organism evidence="20">
    <name type="scientific">Chlamydomonas leiostraca</name>
    <dbReference type="NCBI Taxonomy" id="1034604"/>
    <lineage>
        <taxon>Eukaryota</taxon>
        <taxon>Viridiplantae</taxon>
        <taxon>Chlorophyta</taxon>
        <taxon>core chlorophytes</taxon>
        <taxon>Chlorophyceae</taxon>
        <taxon>CS clade</taxon>
        <taxon>Chlamydomonadales</taxon>
        <taxon>Chlamydomonadaceae</taxon>
        <taxon>Chlamydomonas</taxon>
    </lineage>
</organism>
<feature type="transmembrane region" description="Helical" evidence="17">
    <location>
        <begin position="133"/>
        <end position="153"/>
    </location>
</feature>
<keyword evidence="14" id="KW-0464">Manganese</keyword>
<keyword evidence="11" id="KW-0460">Magnesium</keyword>
<sequence>MSSPVEGVAHTVYHHESFSRTIRKYLTKPRSQELLVRSVALVCIYLLAFSLRLFSVVRYESVIHEFDPYFNYRSTIKLVQEGVYEFWNWFDAESWHPLGRVVGGTVYPGLMLTAAAMYRALAWLTAWVKLRDVCVFTAPFFAGNTAMVAYLFGCQLKDRQTGLVAAALMAIVPGYISRSVAGSFDNEAVAIFALVTTFYLWVRAVHLGTISSAVLCAFGYLYMAASWGAYVFISNLIPLYVILMVAINRYSRRLYVAYTTLWAVGSILAMQVRFIGFNHVLSTELLAWNAVFVGLQALELVIFIRSKLTARQFNQFVWLSITGAAAAGAGVVTLLILTRKLNPWTGRFWTLLDPTYAKKFIPIVASVSEHQPTTWASYIFDLHGLVFAAPAGMYFCFKKLTDENIFLITFALTAIYFSGIMVRLMLVAAPAFVLLGAIGISGLLRTYARDVKAASPVATEEKDEKDDKGKAAKSGRKGASSKAADQKGPLPNQKEFALGVLGMITLGLMSYSAHCRWVTSEAYSSPSIVLISGYGPHRHVLDDFREAYYWLRHNTKPDAKIMSWWDYGYQITAMANRTIIVDNNTWNNTHIATVGRAMASNETEAYKIMRALDVDYALVIFGGLSGYSSDDINKFLWMVRIGGGVFPVVKEEDYLNNGEYTVGTRGTPTMLNSIMYKMCYYDFGGIMTEHNQPAGFDRVRQYEIGDKNVKLEHLEEAFTSEHWIVRIFKVKDLANRG</sequence>
<evidence type="ECO:0000256" key="8">
    <source>
        <dbReference type="ARBA" id="ARBA00022679"/>
    </source>
</evidence>
<evidence type="ECO:0000256" key="13">
    <source>
        <dbReference type="ARBA" id="ARBA00023136"/>
    </source>
</evidence>
<dbReference type="AlphaFoldDB" id="A0A7S0S2X5"/>
<evidence type="ECO:0000259" key="18">
    <source>
        <dbReference type="Pfam" id="PF02516"/>
    </source>
</evidence>
<dbReference type="InterPro" id="IPR003674">
    <property type="entry name" value="Oligo_trans_STT3"/>
</dbReference>
<feature type="compositionally biased region" description="Basic and acidic residues" evidence="16">
    <location>
        <begin position="459"/>
        <end position="470"/>
    </location>
</feature>
<evidence type="ECO:0000256" key="16">
    <source>
        <dbReference type="SAM" id="MobiDB-lite"/>
    </source>
</evidence>
<evidence type="ECO:0000259" key="19">
    <source>
        <dbReference type="Pfam" id="PF21436"/>
    </source>
</evidence>
<feature type="transmembrane region" description="Helical" evidence="17">
    <location>
        <begin position="227"/>
        <end position="247"/>
    </location>
</feature>
<dbReference type="InterPro" id="IPR048307">
    <property type="entry name" value="STT3_N"/>
</dbReference>
<gene>
    <name evidence="20" type="ORF">CLEI1391_LOCUS18815</name>
</gene>
<evidence type="ECO:0000256" key="10">
    <source>
        <dbReference type="ARBA" id="ARBA00022723"/>
    </source>
</evidence>
<name>A0A7S0S2X5_9CHLO</name>
<evidence type="ECO:0000256" key="12">
    <source>
        <dbReference type="ARBA" id="ARBA00022989"/>
    </source>
</evidence>
<feature type="domain" description="Oligosaccharyl transferase STT3 N-terminal" evidence="18">
    <location>
        <begin position="39"/>
        <end position="435"/>
    </location>
</feature>
<evidence type="ECO:0000256" key="3">
    <source>
        <dbReference type="ARBA" id="ARBA00004127"/>
    </source>
</evidence>
<evidence type="ECO:0000256" key="4">
    <source>
        <dbReference type="ARBA" id="ARBA00004922"/>
    </source>
</evidence>
<dbReference type="GO" id="GO:0016020">
    <property type="term" value="C:membrane"/>
    <property type="evidence" value="ECO:0007669"/>
    <property type="project" value="InterPro"/>
</dbReference>
<feature type="transmembrane region" description="Helical" evidence="17">
    <location>
        <begin position="159"/>
        <end position="176"/>
    </location>
</feature>